<feature type="transmembrane region" description="Helical" evidence="1">
    <location>
        <begin position="326"/>
        <end position="347"/>
    </location>
</feature>
<dbReference type="AlphaFoldDB" id="A0A6N4WBA8"/>
<evidence type="ECO:0000313" key="5">
    <source>
        <dbReference type="Proteomes" id="UP000467249"/>
    </source>
</evidence>
<feature type="transmembrane region" description="Helical" evidence="1">
    <location>
        <begin position="386"/>
        <end position="410"/>
    </location>
</feature>
<feature type="transmembrane region" description="Helical" evidence="1">
    <location>
        <begin position="6"/>
        <end position="22"/>
    </location>
</feature>
<gene>
    <name evidence="4" type="ORF">MANY_46330</name>
</gene>
<dbReference type="Pfam" id="PF02308">
    <property type="entry name" value="MgtC"/>
    <property type="match status" value="1"/>
</dbReference>
<reference evidence="4 5" key="1">
    <citation type="journal article" date="2019" name="Emerg. Microbes Infect.">
        <title>Comprehensive subspecies identification of 175 nontuberculous mycobacteria species based on 7547 genomic profiles.</title>
        <authorList>
            <person name="Matsumoto Y."/>
            <person name="Kinjo T."/>
            <person name="Motooka D."/>
            <person name="Nabeya D."/>
            <person name="Jung N."/>
            <person name="Uechi K."/>
            <person name="Horii T."/>
            <person name="Iida T."/>
            <person name="Fujita J."/>
            <person name="Nakamura S."/>
        </authorList>
    </citation>
    <scope>NUCLEOTIDE SEQUENCE [LARGE SCALE GENOMIC DNA]</scope>
    <source>
        <strain evidence="4 5">JCM 30275</strain>
    </source>
</reference>
<keyword evidence="1" id="KW-0472">Membrane</keyword>
<feature type="domain" description="MgtC/SapB/SrpB/YhiD N-terminal" evidence="2">
    <location>
        <begin position="10"/>
        <end position="123"/>
    </location>
</feature>
<feature type="domain" description="DUF4010" evidence="3">
    <location>
        <begin position="172"/>
        <end position="382"/>
    </location>
</feature>
<dbReference type="Pfam" id="PF13194">
    <property type="entry name" value="DUF4010"/>
    <property type="match status" value="1"/>
</dbReference>
<name>A0A6N4WBA8_9MYCO</name>
<feature type="transmembrane region" description="Helical" evidence="1">
    <location>
        <begin position="167"/>
        <end position="185"/>
    </location>
</feature>
<dbReference type="RefSeq" id="WP_163806346.1">
    <property type="nucleotide sequence ID" value="NZ_AP022620.1"/>
</dbReference>
<dbReference type="EMBL" id="AP022620">
    <property type="protein sequence ID" value="BBZ79296.1"/>
    <property type="molecule type" value="Genomic_DNA"/>
</dbReference>
<feature type="transmembrane region" description="Helical" evidence="1">
    <location>
        <begin position="194"/>
        <end position="213"/>
    </location>
</feature>
<dbReference type="InterPro" id="IPR049177">
    <property type="entry name" value="MgtC_SapB_SrpB_YhiD_N"/>
</dbReference>
<evidence type="ECO:0000256" key="1">
    <source>
        <dbReference type="SAM" id="Phobius"/>
    </source>
</evidence>
<dbReference type="KEGG" id="many:MANY_46330"/>
<accession>A0A6N4WBA8</accession>
<keyword evidence="5" id="KW-1185">Reference proteome</keyword>
<dbReference type="InterPro" id="IPR025105">
    <property type="entry name" value="DUF4010"/>
</dbReference>
<evidence type="ECO:0000313" key="4">
    <source>
        <dbReference type="EMBL" id="BBZ79296.1"/>
    </source>
</evidence>
<protein>
    <submittedName>
        <fullName evidence="4">Uncharacterized protein</fullName>
    </submittedName>
</protein>
<keyword evidence="1" id="KW-0812">Transmembrane</keyword>
<feature type="transmembrane region" description="Helical" evidence="1">
    <location>
        <begin position="225"/>
        <end position="249"/>
    </location>
</feature>
<dbReference type="PANTHER" id="PTHR39084:SF1">
    <property type="entry name" value="DUF4010 DOMAIN-CONTAINING PROTEIN"/>
    <property type="match status" value="1"/>
</dbReference>
<feature type="transmembrane region" description="Helical" evidence="1">
    <location>
        <begin position="137"/>
        <end position="155"/>
    </location>
</feature>
<feature type="transmembrane region" description="Helical" evidence="1">
    <location>
        <begin position="295"/>
        <end position="314"/>
    </location>
</feature>
<evidence type="ECO:0000259" key="3">
    <source>
        <dbReference type="Pfam" id="PF13194"/>
    </source>
</evidence>
<feature type="transmembrane region" description="Helical" evidence="1">
    <location>
        <begin position="43"/>
        <end position="73"/>
    </location>
</feature>
<dbReference type="Proteomes" id="UP000467249">
    <property type="component" value="Chromosome"/>
</dbReference>
<organism evidence="4 5">
    <name type="scientific">Mycolicibacterium anyangense</name>
    <dbReference type="NCBI Taxonomy" id="1431246"/>
    <lineage>
        <taxon>Bacteria</taxon>
        <taxon>Bacillati</taxon>
        <taxon>Actinomycetota</taxon>
        <taxon>Actinomycetes</taxon>
        <taxon>Mycobacteriales</taxon>
        <taxon>Mycobacteriaceae</taxon>
        <taxon>Mycolicibacterium</taxon>
    </lineage>
</organism>
<keyword evidence="1" id="KW-1133">Transmembrane helix</keyword>
<feature type="transmembrane region" description="Helical" evidence="1">
    <location>
        <begin position="85"/>
        <end position="116"/>
    </location>
</feature>
<evidence type="ECO:0000259" key="2">
    <source>
        <dbReference type="Pfam" id="PF02308"/>
    </source>
</evidence>
<sequence>MTWQQIQPFLVALAVGLLLGFERERSHNRTLPAGSRSFALLSLLGAVAASIDIRLVVVGLLGIGVLLALAYFRTSAEDPGTTTEIAAIVAYLLGALAYSRPGIAVALAVVVAALLVSKSRIHRFAREIVSEVELEDAIKFFVVAFVVLPLLPDRGIGPYGVLNPAKIWLLVVLLTGIGWVGYIGVRALGPQRGLLVTGLAGGFVSASATTASMGRISRTGAGLRAPLAGALLASLATFVQLLVVIALVDLDVLRRLWMPVVAGLLVLLGVAAFVYRGAMRDQPPTPDEAPQSRPFALRPALILAAVLTLALLVGRWGAAILGPQGAVLAAFAAGLADAHAGSVAAASLAAKGDITVDTALLSVGAALGSNLIVKTVLAFTAGGRRFGLGFVAAMAVPALVFAAALTLAVVRG</sequence>
<feature type="transmembrane region" description="Helical" evidence="1">
    <location>
        <begin position="359"/>
        <end position="379"/>
    </location>
</feature>
<dbReference type="PANTHER" id="PTHR39084">
    <property type="entry name" value="MEMBRANE PROTEIN-RELATED"/>
    <property type="match status" value="1"/>
</dbReference>
<feature type="transmembrane region" description="Helical" evidence="1">
    <location>
        <begin position="256"/>
        <end position="275"/>
    </location>
</feature>
<proteinExistence type="predicted"/>